<sequence length="109" mass="12157">MSHGGGVCISHAPSRRHLPTRLLHCKGHVVGNMTVTYRDGRVAHLEQVYIRRSKTRLLILPHMLKNPPMLKSTENENQGSGAGRGKAVILKARGRGRGMGRDNIFQKRQ</sequence>
<dbReference type="AlphaFoldDB" id="A0A670IKU4"/>
<dbReference type="PANTHER" id="PTHR23338">
    <property type="entry name" value="SMALL NUCLEAR RIBONUCLEOPROTEIN SM"/>
    <property type="match status" value="1"/>
</dbReference>
<evidence type="ECO:0000256" key="2">
    <source>
        <dbReference type="SAM" id="MobiDB-lite"/>
    </source>
</evidence>
<dbReference type="Ensembl" id="ENSPMRT00000012681.1">
    <property type="protein sequence ID" value="ENSPMRP00000011877.1"/>
    <property type="gene ID" value="ENSPMRG00000007933.1"/>
</dbReference>
<keyword evidence="4" id="KW-1185">Reference proteome</keyword>
<feature type="region of interest" description="Disordered" evidence="2">
    <location>
        <begin position="67"/>
        <end position="109"/>
    </location>
</feature>
<dbReference type="GeneTree" id="ENSGT00610000086153"/>
<keyword evidence="1" id="KW-0507">mRNA processing</keyword>
<proteinExistence type="predicted"/>
<name>A0A670IKU4_PODMU</name>
<organism evidence="3 4">
    <name type="scientific">Podarcis muralis</name>
    <name type="common">Wall lizard</name>
    <name type="synonym">Lacerta muralis</name>
    <dbReference type="NCBI Taxonomy" id="64176"/>
    <lineage>
        <taxon>Eukaryota</taxon>
        <taxon>Metazoa</taxon>
        <taxon>Chordata</taxon>
        <taxon>Craniata</taxon>
        <taxon>Vertebrata</taxon>
        <taxon>Euteleostomi</taxon>
        <taxon>Lepidosauria</taxon>
        <taxon>Squamata</taxon>
        <taxon>Bifurcata</taxon>
        <taxon>Unidentata</taxon>
        <taxon>Episquamata</taxon>
        <taxon>Laterata</taxon>
        <taxon>Lacertibaenia</taxon>
        <taxon>Lacertidae</taxon>
        <taxon>Podarcis</taxon>
    </lineage>
</organism>
<reference evidence="3 4" key="1">
    <citation type="journal article" date="2019" name="Proc. Natl. Acad. Sci. U.S.A.">
        <title>Regulatory changes in pterin and carotenoid genes underlie balanced color polymorphisms in the wall lizard.</title>
        <authorList>
            <person name="Andrade P."/>
            <person name="Pinho C."/>
            <person name="Perez I de Lanuza G."/>
            <person name="Afonso S."/>
            <person name="Brejcha J."/>
            <person name="Rubin C.J."/>
            <person name="Wallerman O."/>
            <person name="Pereira P."/>
            <person name="Sabatino S.J."/>
            <person name="Bellati A."/>
            <person name="Pellitteri-Rosa D."/>
            <person name="Bosakova Z."/>
            <person name="Bunikis I."/>
            <person name="Carretero M.A."/>
            <person name="Feiner N."/>
            <person name="Marsik P."/>
            <person name="Pauperio F."/>
            <person name="Salvi D."/>
            <person name="Soler L."/>
            <person name="While G.M."/>
            <person name="Uller T."/>
            <person name="Font E."/>
            <person name="Andersson L."/>
            <person name="Carneiro M."/>
        </authorList>
    </citation>
    <scope>NUCLEOTIDE SEQUENCE</scope>
</reference>
<dbReference type="Proteomes" id="UP000472272">
    <property type="component" value="Chromosome 6"/>
</dbReference>
<evidence type="ECO:0000313" key="3">
    <source>
        <dbReference type="Ensembl" id="ENSPMRP00000011877.1"/>
    </source>
</evidence>
<dbReference type="GO" id="GO:0006396">
    <property type="term" value="P:RNA processing"/>
    <property type="evidence" value="ECO:0007669"/>
    <property type="project" value="InterPro"/>
</dbReference>
<accession>A0A670IKU4</accession>
<evidence type="ECO:0000313" key="4">
    <source>
        <dbReference type="Proteomes" id="UP000472272"/>
    </source>
</evidence>
<keyword evidence="1" id="KW-0747">Spliceosome</keyword>
<reference evidence="3" key="2">
    <citation type="submission" date="2025-08" db="UniProtKB">
        <authorList>
            <consortium name="Ensembl"/>
        </authorList>
    </citation>
    <scope>IDENTIFICATION</scope>
</reference>
<dbReference type="Gene3D" id="2.30.30.100">
    <property type="match status" value="1"/>
</dbReference>
<dbReference type="InterPro" id="IPR027141">
    <property type="entry name" value="LSm4/Sm_D1/D3"/>
</dbReference>
<dbReference type="GO" id="GO:0005681">
    <property type="term" value="C:spliceosomal complex"/>
    <property type="evidence" value="ECO:0007669"/>
    <property type="project" value="UniProtKB-KW"/>
</dbReference>
<keyword evidence="1" id="KW-0508">mRNA splicing</keyword>
<protein>
    <submittedName>
        <fullName evidence="3">Uncharacterized protein</fullName>
    </submittedName>
</protein>
<reference evidence="3" key="3">
    <citation type="submission" date="2025-09" db="UniProtKB">
        <authorList>
            <consortium name="Ensembl"/>
        </authorList>
    </citation>
    <scope>IDENTIFICATION</scope>
</reference>
<evidence type="ECO:0000256" key="1">
    <source>
        <dbReference type="ARBA" id="ARBA00022728"/>
    </source>
</evidence>